<dbReference type="AlphaFoldDB" id="A0AAD6Z182"/>
<keyword evidence="2" id="KW-1185">Reference proteome</keyword>
<dbReference type="Proteomes" id="UP001218218">
    <property type="component" value="Unassembled WGS sequence"/>
</dbReference>
<comment type="caution">
    <text evidence="1">The sequence shown here is derived from an EMBL/GenBank/DDBJ whole genome shotgun (WGS) entry which is preliminary data.</text>
</comment>
<gene>
    <name evidence="1" type="ORF">DFH08DRAFT_1089674</name>
</gene>
<accession>A0AAD6Z182</accession>
<proteinExistence type="predicted"/>
<organism evidence="1 2">
    <name type="scientific">Mycena albidolilacea</name>
    <dbReference type="NCBI Taxonomy" id="1033008"/>
    <lineage>
        <taxon>Eukaryota</taxon>
        <taxon>Fungi</taxon>
        <taxon>Dikarya</taxon>
        <taxon>Basidiomycota</taxon>
        <taxon>Agaricomycotina</taxon>
        <taxon>Agaricomycetes</taxon>
        <taxon>Agaricomycetidae</taxon>
        <taxon>Agaricales</taxon>
        <taxon>Marasmiineae</taxon>
        <taxon>Mycenaceae</taxon>
        <taxon>Mycena</taxon>
    </lineage>
</organism>
<sequence>MCLGSVQLSLTLATIGGGLEFLDTFIVPGLRTLELHKLHITDNRTSEDSYHLAFASGIPELSFEGSIFDPISDEKYSEDEDESGSSDGQGNPALVASALFIIVSQCYMEWIV</sequence>
<evidence type="ECO:0000313" key="1">
    <source>
        <dbReference type="EMBL" id="KAJ7302646.1"/>
    </source>
</evidence>
<name>A0AAD6Z182_9AGAR</name>
<protein>
    <submittedName>
        <fullName evidence="1">Uncharacterized protein</fullName>
    </submittedName>
</protein>
<dbReference type="EMBL" id="JARIHO010000113">
    <property type="protein sequence ID" value="KAJ7302646.1"/>
    <property type="molecule type" value="Genomic_DNA"/>
</dbReference>
<reference evidence="1" key="1">
    <citation type="submission" date="2023-03" db="EMBL/GenBank/DDBJ databases">
        <title>Massive genome expansion in bonnet fungi (Mycena s.s.) driven by repeated elements and novel gene families across ecological guilds.</title>
        <authorList>
            <consortium name="Lawrence Berkeley National Laboratory"/>
            <person name="Harder C.B."/>
            <person name="Miyauchi S."/>
            <person name="Viragh M."/>
            <person name="Kuo A."/>
            <person name="Thoen E."/>
            <person name="Andreopoulos B."/>
            <person name="Lu D."/>
            <person name="Skrede I."/>
            <person name="Drula E."/>
            <person name="Henrissat B."/>
            <person name="Morin E."/>
            <person name="Kohler A."/>
            <person name="Barry K."/>
            <person name="LaButti K."/>
            <person name="Morin E."/>
            <person name="Salamov A."/>
            <person name="Lipzen A."/>
            <person name="Mereny Z."/>
            <person name="Hegedus B."/>
            <person name="Baldrian P."/>
            <person name="Stursova M."/>
            <person name="Weitz H."/>
            <person name="Taylor A."/>
            <person name="Grigoriev I.V."/>
            <person name="Nagy L.G."/>
            <person name="Martin F."/>
            <person name="Kauserud H."/>
        </authorList>
    </citation>
    <scope>NUCLEOTIDE SEQUENCE</scope>
    <source>
        <strain evidence="1">CBHHK002</strain>
    </source>
</reference>
<evidence type="ECO:0000313" key="2">
    <source>
        <dbReference type="Proteomes" id="UP001218218"/>
    </source>
</evidence>